<dbReference type="Pfam" id="PF03090">
    <property type="entry name" value="Replicase"/>
    <property type="match status" value="1"/>
</dbReference>
<proteinExistence type="predicted"/>
<evidence type="ECO:0000313" key="3">
    <source>
        <dbReference type="Proteomes" id="UP000229044"/>
    </source>
</evidence>
<dbReference type="AlphaFoldDB" id="A0A2G1VA36"/>
<comment type="caution">
    <text evidence="2">The sequence shown here is derived from an EMBL/GenBank/DDBJ whole genome shotgun (WGS) entry which is preliminary data.</text>
</comment>
<dbReference type="InterPro" id="IPR014820">
    <property type="entry name" value="PriCT_1"/>
</dbReference>
<dbReference type="Gene3D" id="1.10.340.50">
    <property type="match status" value="1"/>
</dbReference>
<reference evidence="2 3" key="1">
    <citation type="submission" date="2017-09" db="EMBL/GenBank/DDBJ databases">
        <title>The draft genome sequences of Marinobacter guineae M3B.</title>
        <authorList>
            <person name="Cao J."/>
        </authorList>
    </citation>
    <scope>NUCLEOTIDE SEQUENCE [LARGE SCALE GENOMIC DNA]</scope>
    <source>
        <strain evidence="2 3">M3B</strain>
    </source>
</reference>
<feature type="domain" description="Primase C-terminal 1" evidence="1">
    <location>
        <begin position="185"/>
        <end position="260"/>
    </location>
</feature>
<sequence length="416" mass="47118">MATSPNKRPENEAFSKPGSSLFRVFNEAPYLCRCSDNKTAAYVKPRANAVNWPYMQVNRKNVVSWLVFDLDHDNPMIWEDAALPPPNLIVRNPKTSSAHLYYAITPVLSGPGARQKPVDFMKAVYRSLAQKLRADLAYSGPVAKTPGHPWWETTELHNFEYSLGELQPASELEYEPPWRGVPDLETVSHSRHCTLFEQVRFYAYAIVRQEREQGSESSFIKRVEQYARSKNRFSGRHYKSSKLRQSQVRATVKSITRWTWSKYYGAADCARGTMLLDRAMPLPEKQRLAARYTHKERVKKTEEKIRTAVTNLEAQGVALTQKAVAEASGLSRQTVAKHKHLLTPTGRNVVDFLSEKQRLNANKSNVKNAVYQITARLSVPLLFDRGCYLVPSRILTIEPALVSVSEGDNGMGLDTS</sequence>
<dbReference type="Pfam" id="PF08708">
    <property type="entry name" value="PriCT_1"/>
    <property type="match status" value="1"/>
</dbReference>
<dbReference type="Proteomes" id="UP000229044">
    <property type="component" value="Unassembled WGS sequence"/>
</dbReference>
<dbReference type="InterPro" id="IPR004322">
    <property type="entry name" value="Plasmid_replicase_bac"/>
</dbReference>
<protein>
    <submittedName>
        <fullName evidence="2">Replication protein A</fullName>
    </submittedName>
</protein>
<accession>A0A2G1VA36</accession>
<gene>
    <name evidence="2" type="ORF">CLH62_20280</name>
</gene>
<organism evidence="2 3">
    <name type="scientific">Marinobacter guineae</name>
    <dbReference type="NCBI Taxonomy" id="432303"/>
    <lineage>
        <taxon>Bacteria</taxon>
        <taxon>Pseudomonadati</taxon>
        <taxon>Pseudomonadota</taxon>
        <taxon>Gammaproteobacteria</taxon>
        <taxon>Pseudomonadales</taxon>
        <taxon>Marinobacteraceae</taxon>
        <taxon>Marinobacter</taxon>
    </lineage>
</organism>
<evidence type="ECO:0000313" key="2">
    <source>
        <dbReference type="EMBL" id="PHQ23621.1"/>
    </source>
</evidence>
<dbReference type="EMBL" id="NTFI01000013">
    <property type="protein sequence ID" value="PHQ23621.1"/>
    <property type="molecule type" value="Genomic_DNA"/>
</dbReference>
<name>A0A2G1VA36_9GAMM</name>
<dbReference type="RefSeq" id="WP_099619991.1">
    <property type="nucleotide sequence ID" value="NZ_KZ319345.1"/>
</dbReference>
<keyword evidence="3" id="KW-1185">Reference proteome</keyword>
<evidence type="ECO:0000259" key="1">
    <source>
        <dbReference type="Pfam" id="PF08708"/>
    </source>
</evidence>
<dbReference type="OrthoDB" id="5445431at2"/>